<organism evidence="1 2">
    <name type="scientific">Desulfobacula phenolica</name>
    <dbReference type="NCBI Taxonomy" id="90732"/>
    <lineage>
        <taxon>Bacteria</taxon>
        <taxon>Pseudomonadati</taxon>
        <taxon>Thermodesulfobacteriota</taxon>
        <taxon>Desulfobacteria</taxon>
        <taxon>Desulfobacterales</taxon>
        <taxon>Desulfobacteraceae</taxon>
        <taxon>Desulfobacula</taxon>
    </lineage>
</organism>
<accession>A0A1H2GF71</accession>
<proteinExistence type="predicted"/>
<reference evidence="2" key="1">
    <citation type="submission" date="2016-10" db="EMBL/GenBank/DDBJ databases">
        <authorList>
            <person name="Varghese N."/>
            <person name="Submissions S."/>
        </authorList>
    </citation>
    <scope>NUCLEOTIDE SEQUENCE [LARGE SCALE GENOMIC DNA]</scope>
    <source>
        <strain evidence="2">DSM 3384</strain>
    </source>
</reference>
<name>A0A1H2GF71_9BACT</name>
<gene>
    <name evidence="1" type="ORF">SAMN04487931_105170</name>
</gene>
<evidence type="ECO:0000313" key="2">
    <source>
        <dbReference type="Proteomes" id="UP000199608"/>
    </source>
</evidence>
<dbReference type="AlphaFoldDB" id="A0A1H2GF71"/>
<dbReference type="Proteomes" id="UP000199608">
    <property type="component" value="Unassembled WGS sequence"/>
</dbReference>
<evidence type="ECO:0000313" key="1">
    <source>
        <dbReference type="EMBL" id="SDU18220.1"/>
    </source>
</evidence>
<keyword evidence="2" id="KW-1185">Reference proteome</keyword>
<sequence length="41" mass="4579">MMIFYSINHYHVFTAINSGDDLPIAFGGLSIINSIISHKIK</sequence>
<dbReference type="EMBL" id="FNLL01000005">
    <property type="protein sequence ID" value="SDU18220.1"/>
    <property type="molecule type" value="Genomic_DNA"/>
</dbReference>
<protein>
    <submittedName>
        <fullName evidence="1">Uncharacterized protein</fullName>
    </submittedName>
</protein>